<name>A0ABZ2SQE0_9ENTE</name>
<accession>A0ABZ2SQE0</accession>
<feature type="transmembrane region" description="Helical" evidence="1">
    <location>
        <begin position="24"/>
        <end position="43"/>
    </location>
</feature>
<proteinExistence type="predicted"/>
<dbReference type="PROSITE" id="PS51704">
    <property type="entry name" value="GP_PDE"/>
    <property type="match status" value="1"/>
</dbReference>
<dbReference type="InterPro" id="IPR017946">
    <property type="entry name" value="PLC-like_Pdiesterase_TIM-brl"/>
</dbReference>
<evidence type="ECO:0000313" key="3">
    <source>
        <dbReference type="EMBL" id="WYJ77998.1"/>
    </source>
</evidence>
<dbReference type="InterPro" id="IPR030395">
    <property type="entry name" value="GP_PDE_dom"/>
</dbReference>
<dbReference type="Pfam" id="PF10110">
    <property type="entry name" value="GPDPase_memb"/>
    <property type="match status" value="1"/>
</dbReference>
<dbReference type="EMBL" id="CP147251">
    <property type="protein sequence ID" value="WYJ77998.1"/>
    <property type="molecule type" value="Genomic_DNA"/>
</dbReference>
<dbReference type="SUPFAM" id="SSF51695">
    <property type="entry name" value="PLC-like phosphodiesterases"/>
    <property type="match status" value="1"/>
</dbReference>
<evidence type="ECO:0000256" key="1">
    <source>
        <dbReference type="SAM" id="Phobius"/>
    </source>
</evidence>
<dbReference type="Proteomes" id="UP000664701">
    <property type="component" value="Chromosome"/>
</dbReference>
<evidence type="ECO:0000259" key="2">
    <source>
        <dbReference type="PROSITE" id="PS51704"/>
    </source>
</evidence>
<protein>
    <submittedName>
        <fullName evidence="3">Glycerophosphoryl diester phosphodiesterase</fullName>
    </submittedName>
</protein>
<evidence type="ECO:0000313" key="4">
    <source>
        <dbReference type="Proteomes" id="UP000664701"/>
    </source>
</evidence>
<feature type="transmembrane region" description="Helical" evidence="1">
    <location>
        <begin position="266"/>
        <end position="291"/>
    </location>
</feature>
<organism evidence="3 4">
    <name type="scientific">Candidatus Enterococcus lowellii</name>
    <dbReference type="NCBI Taxonomy" id="2230877"/>
    <lineage>
        <taxon>Bacteria</taxon>
        <taxon>Bacillati</taxon>
        <taxon>Bacillota</taxon>
        <taxon>Bacilli</taxon>
        <taxon>Lactobacillales</taxon>
        <taxon>Enterococcaceae</taxon>
        <taxon>Enterococcus</taxon>
    </lineage>
</organism>
<keyword evidence="1" id="KW-0472">Membrane</keyword>
<reference evidence="3 4" key="1">
    <citation type="submission" date="2021-03" db="EMBL/GenBank/DDBJ databases">
        <authorList>
            <person name="Gilmore M.S."/>
            <person name="Schwartzman J."/>
            <person name="Van Tyne D."/>
            <person name="Martin M."/>
            <person name="Earl A.M."/>
            <person name="Manson A.L."/>
            <person name="Straub T."/>
            <person name="Salamzade R."/>
            <person name="Saavedra J."/>
            <person name="Lebreton F."/>
            <person name="Prichula J."/>
            <person name="Schaufler K."/>
            <person name="Gaca A."/>
            <person name="Sgardioli B."/>
            <person name="Wagenaar J."/>
            <person name="Strong T."/>
        </authorList>
    </citation>
    <scope>NUCLEOTIDE SEQUENCE [LARGE SCALE GENOMIC DNA]</scope>
    <source>
        <strain evidence="3 4">DIV2402</strain>
    </source>
</reference>
<feature type="transmembrane region" description="Helical" evidence="1">
    <location>
        <begin position="78"/>
        <end position="103"/>
    </location>
</feature>
<reference evidence="3 4" key="2">
    <citation type="submission" date="2024-03" db="EMBL/GenBank/DDBJ databases">
        <title>The Genome Sequence of Enterococcus sp. DIV2402.</title>
        <authorList>
            <consortium name="The Broad Institute Genomics Platform"/>
            <consortium name="The Broad Institute Microbial Omics Core"/>
            <consortium name="The Broad Institute Genomic Center for Infectious Diseases"/>
            <person name="Earl A."/>
            <person name="Manson A."/>
            <person name="Gilmore M."/>
            <person name="Schwartman J."/>
            <person name="Shea T."/>
            <person name="Abouelleil A."/>
            <person name="Cao P."/>
            <person name="Chapman S."/>
            <person name="Cusick C."/>
            <person name="Young S."/>
            <person name="Neafsey D."/>
            <person name="Nusbaum C."/>
            <person name="Birren B."/>
        </authorList>
    </citation>
    <scope>NUCLEOTIDE SEQUENCE [LARGE SCALE GENOMIC DNA]</scope>
    <source>
        <strain evidence="3 4">DIV2402</strain>
    </source>
</reference>
<dbReference type="CDD" id="cd08579">
    <property type="entry name" value="GDPD_memb_like"/>
    <property type="match status" value="1"/>
</dbReference>
<dbReference type="PANTHER" id="PTHR46211:SF8">
    <property type="entry name" value="PHOSPHODIESTERASE"/>
    <property type="match status" value="1"/>
</dbReference>
<dbReference type="Gene3D" id="3.20.20.190">
    <property type="entry name" value="Phosphatidylinositol (PI) phosphodiesterase"/>
    <property type="match status" value="1"/>
</dbReference>
<feature type="transmembrane region" description="Helical" evidence="1">
    <location>
        <begin position="170"/>
        <end position="193"/>
    </location>
</feature>
<keyword evidence="1" id="KW-0812">Transmembrane</keyword>
<dbReference type="Pfam" id="PF03009">
    <property type="entry name" value="GDPD"/>
    <property type="match status" value="1"/>
</dbReference>
<feature type="transmembrane region" description="Helical" evidence="1">
    <location>
        <begin position="130"/>
        <end position="150"/>
    </location>
</feature>
<dbReference type="InterPro" id="IPR018476">
    <property type="entry name" value="GlyceroP-diester-Pdiesterase_M"/>
</dbReference>
<keyword evidence="4" id="KW-1185">Reference proteome</keyword>
<feature type="transmembrane region" description="Helical" evidence="1">
    <location>
        <begin position="319"/>
        <end position="339"/>
    </location>
</feature>
<feature type="transmembrane region" description="Helical" evidence="1">
    <location>
        <begin position="220"/>
        <end position="246"/>
    </location>
</feature>
<sequence length="603" mass="68845">MITVNYLKHSLINTRDFLLGTRSYFKNVLLMHGFMLFLLIPLLSSSTKFILRQGQINYISFDNIGEIIINHPGVSLSLLIVLIGIVLAIFFEFTFLLLSVYFIKKQQPIRLIELLRVTFLQLKKVRIETILFFFFYFFLILPIGGFSFHSDLLSKVKIPAFIVDFIFANRLAIVSSFILFYLAMIYLGIRVIFALPEMILRDRPFKLAVKESWRLTKKRFFAIIAQFVIITGSTLLLASLGFFLVISSQVLVESFFPDYSLISAVFAMTLLQAVLLVNIVLSTVAVFYVTIDFMDDEGFLPEIPTWFELKETTPARFSGLIQTSLLVLAIFFGVGVSLYNHNYLTNFTLKTPTTVSHRGVSNNNGVQNSLAALETTSQKFHPNYIEMDVQLTKDNEFIVYHDFNFKSLTGFRQKPEESTLKEALALTVKENGETAKISTFDEYLDAADKLEQPLMVEIKTQKKDVSDLVQTFLDRYEERLIEKGHIIQSLSFQVIEEIKQTAPELTAGYILPFSLVGPPISQADFLTMEYTTLNRNFINAAHADSKQVYVWTPNDEDTMNRMLFYGVDGIITDQMGILNKTIRQPDDTMTYSDKLVNFVLGVG</sequence>
<dbReference type="PANTHER" id="PTHR46211">
    <property type="entry name" value="GLYCEROPHOSPHORYL DIESTER PHOSPHODIESTERASE"/>
    <property type="match status" value="1"/>
</dbReference>
<gene>
    <name evidence="3" type="ORF">DOK78_002654</name>
</gene>
<keyword evidence="1" id="KW-1133">Transmembrane helix</keyword>
<feature type="domain" description="GP-PDE" evidence="2">
    <location>
        <begin position="352"/>
        <end position="582"/>
    </location>
</feature>